<dbReference type="Pfam" id="PF13493">
    <property type="entry name" value="DUF4118"/>
    <property type="match status" value="1"/>
</dbReference>
<keyword evidence="3" id="KW-0808">Transferase</keyword>
<evidence type="ECO:0000256" key="9">
    <source>
        <dbReference type="ARBA" id="ARBA00023012"/>
    </source>
</evidence>
<dbReference type="GO" id="GO:0005524">
    <property type="term" value="F:ATP binding"/>
    <property type="evidence" value="ECO:0007669"/>
    <property type="project" value="UniProtKB-KW"/>
</dbReference>
<feature type="transmembrane region" description="Helical" evidence="11">
    <location>
        <begin position="7"/>
        <end position="24"/>
    </location>
</feature>
<gene>
    <name evidence="13" type="ORF">BJ983_002604</name>
</gene>
<organism evidence="13 14">
    <name type="scientific">Actinomycetospora corticicola</name>
    <dbReference type="NCBI Taxonomy" id="663602"/>
    <lineage>
        <taxon>Bacteria</taxon>
        <taxon>Bacillati</taxon>
        <taxon>Actinomycetota</taxon>
        <taxon>Actinomycetes</taxon>
        <taxon>Pseudonocardiales</taxon>
        <taxon>Pseudonocardiaceae</taxon>
        <taxon>Actinomycetospora</taxon>
    </lineage>
</organism>
<dbReference type="EMBL" id="JACCBN010000001">
    <property type="protein sequence ID" value="NYD36502.1"/>
    <property type="molecule type" value="Genomic_DNA"/>
</dbReference>
<keyword evidence="7" id="KW-0067">ATP-binding</keyword>
<reference evidence="13 14" key="1">
    <citation type="submission" date="2020-07" db="EMBL/GenBank/DDBJ databases">
        <title>Sequencing the genomes of 1000 actinobacteria strains.</title>
        <authorList>
            <person name="Klenk H.-P."/>
        </authorList>
    </citation>
    <scope>NUCLEOTIDE SEQUENCE [LARGE SCALE GENOMIC DNA]</scope>
    <source>
        <strain evidence="13 14">DSM 45772</strain>
    </source>
</reference>
<evidence type="ECO:0000259" key="12">
    <source>
        <dbReference type="Pfam" id="PF13493"/>
    </source>
</evidence>
<evidence type="ECO:0000256" key="3">
    <source>
        <dbReference type="ARBA" id="ARBA00022679"/>
    </source>
</evidence>
<dbReference type="InterPro" id="IPR038318">
    <property type="entry name" value="KdpD_sf"/>
</dbReference>
<dbReference type="InterPro" id="IPR025201">
    <property type="entry name" value="KdpD_TM"/>
</dbReference>
<feature type="domain" description="Sensor protein KdpD transmembrane" evidence="12">
    <location>
        <begin position="11"/>
        <end position="115"/>
    </location>
</feature>
<evidence type="ECO:0000256" key="1">
    <source>
        <dbReference type="ARBA" id="ARBA00004141"/>
    </source>
</evidence>
<evidence type="ECO:0000256" key="6">
    <source>
        <dbReference type="ARBA" id="ARBA00022777"/>
    </source>
</evidence>
<keyword evidence="4 11" id="KW-0812">Transmembrane</keyword>
<dbReference type="AlphaFoldDB" id="A0A7Y9J5T8"/>
<keyword evidence="2" id="KW-0597">Phosphoprotein</keyword>
<evidence type="ECO:0000256" key="2">
    <source>
        <dbReference type="ARBA" id="ARBA00022553"/>
    </source>
</evidence>
<evidence type="ECO:0000256" key="7">
    <source>
        <dbReference type="ARBA" id="ARBA00022840"/>
    </source>
</evidence>
<keyword evidence="5" id="KW-0547">Nucleotide-binding</keyword>
<evidence type="ECO:0000256" key="10">
    <source>
        <dbReference type="ARBA" id="ARBA00023136"/>
    </source>
</evidence>
<sequence length="242" mass="25387">MTERGRTTTRVAAVVAPFVVAWIAGLLHDVLANTDATLVLVLVVVAAAALGDRLAGVLAALASAAAFDFFLTAPVDSFAIVGREDVETAVLLLTIGVAVSEIASWGRRQQVTSGQRADYLDGVARATRLAAEGSPLVADTITRMISEVLDLDACRYDPFAVPGATPDRPVLHRDGSISQNGHAVDVRREGLPGMDVIELAAGHDAGCFLLTASTEVRRPEPEQLLVAVTLAEQLPAARRTSS</sequence>
<name>A0A7Y9J5T8_9PSEU</name>
<proteinExistence type="predicted"/>
<dbReference type="GO" id="GO:0000160">
    <property type="term" value="P:phosphorelay signal transduction system"/>
    <property type="evidence" value="ECO:0007669"/>
    <property type="project" value="UniProtKB-KW"/>
</dbReference>
<accession>A0A7Y9J5T8</accession>
<dbReference type="GO" id="GO:0016301">
    <property type="term" value="F:kinase activity"/>
    <property type="evidence" value="ECO:0007669"/>
    <property type="project" value="UniProtKB-KW"/>
</dbReference>
<keyword evidence="8 11" id="KW-1133">Transmembrane helix</keyword>
<keyword evidence="9" id="KW-0902">Two-component regulatory system</keyword>
<comment type="subcellular location">
    <subcellularLocation>
        <location evidence="1">Membrane</location>
        <topology evidence="1">Multi-pass membrane protein</topology>
    </subcellularLocation>
</comment>
<protein>
    <recommendedName>
        <fullName evidence="12">Sensor protein KdpD transmembrane domain-containing protein</fullName>
    </recommendedName>
</protein>
<evidence type="ECO:0000256" key="4">
    <source>
        <dbReference type="ARBA" id="ARBA00022692"/>
    </source>
</evidence>
<evidence type="ECO:0000313" key="14">
    <source>
        <dbReference type="Proteomes" id="UP000535890"/>
    </source>
</evidence>
<keyword evidence="6" id="KW-0418">Kinase</keyword>
<dbReference type="Gene3D" id="1.20.120.620">
    <property type="entry name" value="Backbone structure of the membrane domain of e. Coli histidine kinase receptor kdpd"/>
    <property type="match status" value="1"/>
</dbReference>
<dbReference type="Proteomes" id="UP000535890">
    <property type="component" value="Unassembled WGS sequence"/>
</dbReference>
<keyword evidence="14" id="KW-1185">Reference proteome</keyword>
<evidence type="ECO:0000313" key="13">
    <source>
        <dbReference type="EMBL" id="NYD36502.1"/>
    </source>
</evidence>
<dbReference type="GO" id="GO:0016020">
    <property type="term" value="C:membrane"/>
    <property type="evidence" value="ECO:0007669"/>
    <property type="project" value="UniProtKB-SubCell"/>
</dbReference>
<evidence type="ECO:0000256" key="8">
    <source>
        <dbReference type="ARBA" id="ARBA00022989"/>
    </source>
</evidence>
<comment type="caution">
    <text evidence="13">The sequence shown here is derived from an EMBL/GenBank/DDBJ whole genome shotgun (WGS) entry which is preliminary data.</text>
</comment>
<evidence type="ECO:0000256" key="5">
    <source>
        <dbReference type="ARBA" id="ARBA00022741"/>
    </source>
</evidence>
<keyword evidence="10 11" id="KW-0472">Membrane</keyword>
<evidence type="ECO:0000256" key="11">
    <source>
        <dbReference type="SAM" id="Phobius"/>
    </source>
</evidence>
<feature type="transmembrane region" description="Helical" evidence="11">
    <location>
        <begin position="30"/>
        <end position="50"/>
    </location>
</feature>
<dbReference type="RefSeq" id="WP_179794171.1">
    <property type="nucleotide sequence ID" value="NZ_BAABHP010000021.1"/>
</dbReference>